<feature type="chain" id="PRO_5027075078" evidence="1">
    <location>
        <begin position="22"/>
        <end position="177"/>
    </location>
</feature>
<accession>A0A6J8A904</accession>
<dbReference type="AlphaFoldDB" id="A0A6J8A904"/>
<dbReference type="Proteomes" id="UP000507470">
    <property type="component" value="Unassembled WGS sequence"/>
</dbReference>
<name>A0A6J8A904_MYTCO</name>
<evidence type="ECO:0000313" key="3">
    <source>
        <dbReference type="Proteomes" id="UP000507470"/>
    </source>
</evidence>
<dbReference type="OrthoDB" id="6046205at2759"/>
<keyword evidence="3" id="KW-1185">Reference proteome</keyword>
<proteinExistence type="predicted"/>
<gene>
    <name evidence="2" type="ORF">MCOR_4456</name>
</gene>
<protein>
    <submittedName>
        <fullName evidence="2">Uncharacterized protein</fullName>
    </submittedName>
</protein>
<evidence type="ECO:0000313" key="2">
    <source>
        <dbReference type="EMBL" id="CAC5362826.1"/>
    </source>
</evidence>
<feature type="signal peptide" evidence="1">
    <location>
        <begin position="1"/>
        <end position="21"/>
    </location>
</feature>
<sequence>MDFYTLISVFFCIDVLSVVGACRNCTQQDFMTIQESCKESDQNLIRAQNQFSKENETSLCNFLFQFYYCVGNHVPACLQQTIDIYAKFYSSPFDCHPTPEVTLKLQNYTIKAKDCSSKIPNDHETTVKYNIITSSQTSHMGKHNSLNTTNVAIQNVSPSGTFLLAVSTIISCYLDIL</sequence>
<keyword evidence="1" id="KW-0732">Signal</keyword>
<reference evidence="2 3" key="1">
    <citation type="submission" date="2020-06" db="EMBL/GenBank/DDBJ databases">
        <authorList>
            <person name="Li R."/>
            <person name="Bekaert M."/>
        </authorList>
    </citation>
    <scope>NUCLEOTIDE SEQUENCE [LARGE SCALE GENOMIC DNA]</scope>
    <source>
        <strain evidence="3">wild</strain>
    </source>
</reference>
<dbReference type="EMBL" id="CACVKT020000765">
    <property type="protein sequence ID" value="CAC5362826.1"/>
    <property type="molecule type" value="Genomic_DNA"/>
</dbReference>
<organism evidence="2 3">
    <name type="scientific">Mytilus coruscus</name>
    <name type="common">Sea mussel</name>
    <dbReference type="NCBI Taxonomy" id="42192"/>
    <lineage>
        <taxon>Eukaryota</taxon>
        <taxon>Metazoa</taxon>
        <taxon>Spiralia</taxon>
        <taxon>Lophotrochozoa</taxon>
        <taxon>Mollusca</taxon>
        <taxon>Bivalvia</taxon>
        <taxon>Autobranchia</taxon>
        <taxon>Pteriomorphia</taxon>
        <taxon>Mytilida</taxon>
        <taxon>Mytiloidea</taxon>
        <taxon>Mytilidae</taxon>
        <taxon>Mytilinae</taxon>
        <taxon>Mytilus</taxon>
    </lineage>
</organism>
<evidence type="ECO:0000256" key="1">
    <source>
        <dbReference type="SAM" id="SignalP"/>
    </source>
</evidence>